<dbReference type="AlphaFoldDB" id="A0A0H2RZJ6"/>
<evidence type="ECO:0000256" key="1">
    <source>
        <dbReference type="ARBA" id="ARBA00023002"/>
    </source>
</evidence>
<gene>
    <name evidence="2" type="ORF">SCHPADRAFT_900809</name>
</gene>
<dbReference type="InParanoid" id="A0A0H2RZJ6"/>
<dbReference type="STRING" id="27342.A0A0H2RZJ6"/>
<dbReference type="InterPro" id="IPR036291">
    <property type="entry name" value="NAD(P)-bd_dom_sf"/>
</dbReference>
<dbReference type="PANTHER" id="PTHR43157:SF31">
    <property type="entry name" value="PHOSPHATIDYLINOSITOL-GLYCAN BIOSYNTHESIS CLASS F PROTEIN"/>
    <property type="match status" value="1"/>
</dbReference>
<evidence type="ECO:0000313" key="2">
    <source>
        <dbReference type="EMBL" id="KLO17179.1"/>
    </source>
</evidence>
<name>A0A0H2RZJ6_9AGAM</name>
<dbReference type="GO" id="GO:0016491">
    <property type="term" value="F:oxidoreductase activity"/>
    <property type="evidence" value="ECO:0007669"/>
    <property type="project" value="UniProtKB-KW"/>
</dbReference>
<protein>
    <submittedName>
        <fullName evidence="2">NAD-binding protein</fullName>
    </submittedName>
</protein>
<organism evidence="2 3">
    <name type="scientific">Schizopora paradoxa</name>
    <dbReference type="NCBI Taxonomy" id="27342"/>
    <lineage>
        <taxon>Eukaryota</taxon>
        <taxon>Fungi</taxon>
        <taxon>Dikarya</taxon>
        <taxon>Basidiomycota</taxon>
        <taxon>Agaricomycotina</taxon>
        <taxon>Agaricomycetes</taxon>
        <taxon>Hymenochaetales</taxon>
        <taxon>Schizoporaceae</taxon>
        <taxon>Schizopora</taxon>
    </lineage>
</organism>
<evidence type="ECO:0000313" key="3">
    <source>
        <dbReference type="Proteomes" id="UP000053477"/>
    </source>
</evidence>
<accession>A0A0H2RZJ6</accession>
<dbReference type="Gene3D" id="3.40.50.720">
    <property type="entry name" value="NAD(P)-binding Rossmann-like Domain"/>
    <property type="match status" value="1"/>
</dbReference>
<dbReference type="PANTHER" id="PTHR43157">
    <property type="entry name" value="PHOSPHATIDYLINOSITOL-GLYCAN BIOSYNTHESIS CLASS F PROTEIN-RELATED"/>
    <property type="match status" value="1"/>
</dbReference>
<keyword evidence="3" id="KW-1185">Reference proteome</keyword>
<reference evidence="2 3" key="1">
    <citation type="submission" date="2015-04" db="EMBL/GenBank/DDBJ databases">
        <title>Complete genome sequence of Schizopora paradoxa KUC8140, a cosmopolitan wood degrader in East Asia.</title>
        <authorList>
            <consortium name="DOE Joint Genome Institute"/>
            <person name="Min B."/>
            <person name="Park H."/>
            <person name="Jang Y."/>
            <person name="Kim J.-J."/>
            <person name="Kim K.H."/>
            <person name="Pangilinan J."/>
            <person name="Lipzen A."/>
            <person name="Riley R."/>
            <person name="Grigoriev I.V."/>
            <person name="Spatafora J.W."/>
            <person name="Choi I.-G."/>
        </authorList>
    </citation>
    <scope>NUCLEOTIDE SEQUENCE [LARGE SCALE GENOMIC DNA]</scope>
    <source>
        <strain evidence="2 3">KUC8140</strain>
    </source>
</reference>
<keyword evidence="1" id="KW-0560">Oxidoreductase</keyword>
<dbReference type="OrthoDB" id="191139at2759"/>
<dbReference type="PRINTS" id="PR00081">
    <property type="entry name" value="GDHRDH"/>
</dbReference>
<dbReference type="EMBL" id="KQ085907">
    <property type="protein sequence ID" value="KLO17179.1"/>
    <property type="molecule type" value="Genomic_DNA"/>
</dbReference>
<sequence>MYKYGFGTKDSTYRELLSSIMQSAISTLKGEHQFDQTDVVDLLGKTAVVTGGSAGIGFEVAKALAESRARVLVLSRKSERGEEAVRKIREVTSGGVDVEYLEIDLGSAKNVREIADHIRNTEERLDILVCDAGIGVNKYDLTEDGIEHHFGVNNLGHFCLINRLLPLIRKTALLNQAPAPRIVQLSSSLHLTAPSSIQFASLEEINDDSLGANALYARSKLANLLYARFGLAKGVLEKGPGAGRIYALATHPGAVATEQQDQFKDAYGQLFGTLLKTATIPFMRNPEQGSLSTLWAATSPDVEMMNLNGEYITDPGKWGGESDQGKDWQLADNLWKLSTELISQKAGEDALLDWTGVKP</sequence>
<dbReference type="InterPro" id="IPR002347">
    <property type="entry name" value="SDR_fam"/>
</dbReference>
<dbReference type="Pfam" id="PF00106">
    <property type="entry name" value="adh_short"/>
    <property type="match status" value="1"/>
</dbReference>
<dbReference type="SUPFAM" id="SSF51735">
    <property type="entry name" value="NAD(P)-binding Rossmann-fold domains"/>
    <property type="match status" value="1"/>
</dbReference>
<proteinExistence type="predicted"/>
<dbReference type="Proteomes" id="UP000053477">
    <property type="component" value="Unassembled WGS sequence"/>
</dbReference>